<sequence>MSVDSDVAAVRAALLPAIARDARRRRGRRLWAAGLAVIALLGGSTAVAAATGVIWSTPKIDAGVPTVPEWTYYAHNPFSKDGGPVLLHRHPDSLAKANHAMEAKLATAGVTARCGTDAGHPLACFLPSGELVDGATMSAALAGPNGIVVIDEGPQDYDTKPLTAAEAHAWLCAHPTQRPGADGGEKPAPTEGYEDC</sequence>
<dbReference type="RefSeq" id="WP_270043041.1">
    <property type="nucleotide sequence ID" value="NZ_JAPDOD010000027.1"/>
</dbReference>
<dbReference type="AlphaFoldDB" id="A0A9X3N2T2"/>
<dbReference type="Proteomes" id="UP001149140">
    <property type="component" value="Unassembled WGS sequence"/>
</dbReference>
<protein>
    <submittedName>
        <fullName evidence="3">Uncharacterized protein</fullName>
    </submittedName>
</protein>
<accession>A0A9X3N2T2</accession>
<comment type="caution">
    <text evidence="3">The sequence shown here is derived from an EMBL/GenBank/DDBJ whole genome shotgun (WGS) entry which is preliminary data.</text>
</comment>
<keyword evidence="4" id="KW-1185">Reference proteome</keyword>
<name>A0A9X3N2T2_9ACTN</name>
<keyword evidence="2" id="KW-0472">Membrane</keyword>
<keyword evidence="2" id="KW-1133">Transmembrane helix</keyword>
<proteinExistence type="predicted"/>
<evidence type="ECO:0000313" key="4">
    <source>
        <dbReference type="Proteomes" id="UP001149140"/>
    </source>
</evidence>
<keyword evidence="2" id="KW-0812">Transmembrane</keyword>
<feature type="transmembrane region" description="Helical" evidence="2">
    <location>
        <begin position="30"/>
        <end position="55"/>
    </location>
</feature>
<evidence type="ECO:0000313" key="3">
    <source>
        <dbReference type="EMBL" id="MDA0163793.1"/>
    </source>
</evidence>
<dbReference type="EMBL" id="JAPDOD010000027">
    <property type="protein sequence ID" value="MDA0163793.1"/>
    <property type="molecule type" value="Genomic_DNA"/>
</dbReference>
<feature type="region of interest" description="Disordered" evidence="1">
    <location>
        <begin position="175"/>
        <end position="196"/>
    </location>
</feature>
<gene>
    <name evidence="3" type="ORF">OM076_26215</name>
</gene>
<evidence type="ECO:0000256" key="1">
    <source>
        <dbReference type="SAM" id="MobiDB-lite"/>
    </source>
</evidence>
<evidence type="ECO:0000256" key="2">
    <source>
        <dbReference type="SAM" id="Phobius"/>
    </source>
</evidence>
<organism evidence="3 4">
    <name type="scientific">Solirubrobacter ginsenosidimutans</name>
    <dbReference type="NCBI Taxonomy" id="490573"/>
    <lineage>
        <taxon>Bacteria</taxon>
        <taxon>Bacillati</taxon>
        <taxon>Actinomycetota</taxon>
        <taxon>Thermoleophilia</taxon>
        <taxon>Solirubrobacterales</taxon>
        <taxon>Solirubrobacteraceae</taxon>
        <taxon>Solirubrobacter</taxon>
    </lineage>
</organism>
<reference evidence="3" key="1">
    <citation type="submission" date="2022-10" db="EMBL/GenBank/DDBJ databases">
        <title>The WGS of Solirubrobacter ginsenosidimutans DSM 21036.</title>
        <authorList>
            <person name="Jiang Z."/>
        </authorList>
    </citation>
    <scope>NUCLEOTIDE SEQUENCE</scope>
    <source>
        <strain evidence="3">DSM 21036</strain>
    </source>
</reference>